<evidence type="ECO:0000313" key="8">
    <source>
        <dbReference type="Proteomes" id="UP001226434"/>
    </source>
</evidence>
<dbReference type="NCBIfam" id="TIGR00750">
    <property type="entry name" value="lao"/>
    <property type="match status" value="1"/>
</dbReference>
<dbReference type="PANTHER" id="PTHR43087:SF1">
    <property type="entry name" value="LAO_AO TRANSPORT SYSTEM ATPASE"/>
    <property type="match status" value="1"/>
</dbReference>
<name>A0ABT6R7B6_9BACT</name>
<comment type="similarity">
    <text evidence="1">Belongs to the SIMIBI class G3E GTPase family. ArgK/MeaB subfamily.</text>
</comment>
<keyword evidence="4" id="KW-0342">GTP-binding</keyword>
<keyword evidence="3" id="KW-0378">Hydrolase</keyword>
<evidence type="ECO:0000256" key="5">
    <source>
        <dbReference type="ARBA" id="ARBA00023186"/>
    </source>
</evidence>
<dbReference type="PANTHER" id="PTHR43087">
    <property type="entry name" value="LYSINE/ARGININE/ORNITHINE TRANSPORT SYSTEM KINASE"/>
    <property type="match status" value="1"/>
</dbReference>
<dbReference type="InterPro" id="IPR003593">
    <property type="entry name" value="AAA+_ATPase"/>
</dbReference>
<evidence type="ECO:0000256" key="1">
    <source>
        <dbReference type="ARBA" id="ARBA00009625"/>
    </source>
</evidence>
<reference evidence="7 8" key="1">
    <citation type="submission" date="2023-05" db="EMBL/GenBank/DDBJ databases">
        <title>Genome sequence of Pinibacter sp. MAH-24.</title>
        <authorList>
            <person name="Huq M.A."/>
        </authorList>
    </citation>
    <scope>NUCLEOTIDE SEQUENCE [LARGE SCALE GENOMIC DNA]</scope>
    <source>
        <strain evidence="7 8">MAH-24</strain>
    </source>
</reference>
<evidence type="ECO:0000313" key="7">
    <source>
        <dbReference type="EMBL" id="MDI3318461.1"/>
    </source>
</evidence>
<keyword evidence="5" id="KW-0143">Chaperone</keyword>
<dbReference type="Gene3D" id="3.40.50.300">
    <property type="entry name" value="P-loop containing nucleotide triphosphate hydrolases"/>
    <property type="match status" value="1"/>
</dbReference>
<dbReference type="Pfam" id="PF03308">
    <property type="entry name" value="MeaB"/>
    <property type="match status" value="1"/>
</dbReference>
<dbReference type="InterPro" id="IPR005129">
    <property type="entry name" value="GTPase_ArgK"/>
</dbReference>
<sequence>MPDRDTKSLARSISLVENEVRGYEDILKSIPHNATPVIGVTGPPGAGKSTLTNELIKEIVKQGKQVAVLCVDPSSPFNLGALLGDRIRMSEWYNNPNVFIRSLASRGALGGLHPKIIELTDLVKMAAFDYIIVETVGVGQSEIEIAGLADITVVVLVPESGDEVQAMKSGLMEIADIFVVNKSDRPAADLFMKNLQLLLSTNHKNEPPAIVKTIASQGEGVDKLFHTINARLKTQSANNKREWLLTEKAFHLIQHKRMKDIDKVSLKQDIKKALENRSFNLYAFVEKWQTVD</sequence>
<feature type="domain" description="AAA+ ATPase" evidence="6">
    <location>
        <begin position="34"/>
        <end position="201"/>
    </location>
</feature>
<dbReference type="SUPFAM" id="SSF52540">
    <property type="entry name" value="P-loop containing nucleoside triphosphate hydrolases"/>
    <property type="match status" value="1"/>
</dbReference>
<dbReference type="RefSeq" id="WP_282332593.1">
    <property type="nucleotide sequence ID" value="NZ_JASBRG010000001.1"/>
</dbReference>
<evidence type="ECO:0000256" key="3">
    <source>
        <dbReference type="ARBA" id="ARBA00022801"/>
    </source>
</evidence>
<organism evidence="7 8">
    <name type="scientific">Pinibacter soli</name>
    <dbReference type="NCBI Taxonomy" id="3044211"/>
    <lineage>
        <taxon>Bacteria</taxon>
        <taxon>Pseudomonadati</taxon>
        <taxon>Bacteroidota</taxon>
        <taxon>Chitinophagia</taxon>
        <taxon>Chitinophagales</taxon>
        <taxon>Chitinophagaceae</taxon>
        <taxon>Pinibacter</taxon>
    </lineage>
</organism>
<comment type="caution">
    <text evidence="7">The sequence shown here is derived from an EMBL/GenBank/DDBJ whole genome shotgun (WGS) entry which is preliminary data.</text>
</comment>
<keyword evidence="2" id="KW-0547">Nucleotide-binding</keyword>
<keyword evidence="8" id="KW-1185">Reference proteome</keyword>
<dbReference type="InterPro" id="IPR027417">
    <property type="entry name" value="P-loop_NTPase"/>
</dbReference>
<dbReference type="SMART" id="SM00382">
    <property type="entry name" value="AAA"/>
    <property type="match status" value="1"/>
</dbReference>
<evidence type="ECO:0000259" key="6">
    <source>
        <dbReference type="SMART" id="SM00382"/>
    </source>
</evidence>
<accession>A0ABT6R7B6</accession>
<protein>
    <submittedName>
        <fullName evidence="7">Methylmalonyl Co-A mutase-associated GTPase MeaB</fullName>
    </submittedName>
</protein>
<evidence type="ECO:0000256" key="4">
    <source>
        <dbReference type="ARBA" id="ARBA00023134"/>
    </source>
</evidence>
<gene>
    <name evidence="7" type="primary">meaB</name>
    <name evidence="7" type="ORF">QJ048_01690</name>
</gene>
<dbReference type="Proteomes" id="UP001226434">
    <property type="component" value="Unassembled WGS sequence"/>
</dbReference>
<proteinExistence type="inferred from homology"/>
<dbReference type="EMBL" id="JASBRG010000001">
    <property type="protein sequence ID" value="MDI3318461.1"/>
    <property type="molecule type" value="Genomic_DNA"/>
</dbReference>
<dbReference type="InterPro" id="IPR052040">
    <property type="entry name" value="GTPase/Isobutyryl-CoA_mutase"/>
</dbReference>
<evidence type="ECO:0000256" key="2">
    <source>
        <dbReference type="ARBA" id="ARBA00022741"/>
    </source>
</evidence>